<evidence type="ECO:0000313" key="2">
    <source>
        <dbReference type="Proteomes" id="UP001552299"/>
    </source>
</evidence>
<sequence>MYSAIFDKIRGIPTRHYVQEGSSRVHESLSYSTDDILEAKVRSNEIFRCVMHTWGEDEDCRLWHEHDAIMKEKQYRSGFELRNIGWNELQDRFCGHDGHLVSLDFLKGRILELGRDKEGTVEPGMGRSMLDIDHCILYHYWHPEHDQWLFDYYKMILQGSEKGKEKNFLNGEEWQQLQEEFWFKFKCCPTQTQLQSRVSRTSDRQKTSKLGRIGNLLQSVLGGVLCLHRGVVKKEVAVLCREKEECCGSLPEKEECCGSLPEKEECCGSLSEEGRVVLCRHQGVVKKE</sequence>
<comment type="caution">
    <text evidence="1">The sequence shown here is derived from an EMBL/GenBank/DDBJ whole genome shotgun (WGS) entry which is preliminary data.</text>
</comment>
<dbReference type="AlphaFoldDB" id="A0ABD0V0H5"/>
<keyword evidence="2" id="KW-1185">Reference proteome</keyword>
<accession>A0ABD0V0H5</accession>
<organism evidence="1 2">
    <name type="scientific">Dendrobium thyrsiflorum</name>
    <name type="common">Pinecone-like raceme dendrobium</name>
    <name type="synonym">Orchid</name>
    <dbReference type="NCBI Taxonomy" id="117978"/>
    <lineage>
        <taxon>Eukaryota</taxon>
        <taxon>Viridiplantae</taxon>
        <taxon>Streptophyta</taxon>
        <taxon>Embryophyta</taxon>
        <taxon>Tracheophyta</taxon>
        <taxon>Spermatophyta</taxon>
        <taxon>Magnoliopsida</taxon>
        <taxon>Liliopsida</taxon>
        <taxon>Asparagales</taxon>
        <taxon>Orchidaceae</taxon>
        <taxon>Epidendroideae</taxon>
        <taxon>Malaxideae</taxon>
        <taxon>Dendrobiinae</taxon>
        <taxon>Dendrobium</taxon>
    </lineage>
</organism>
<reference evidence="1 2" key="1">
    <citation type="journal article" date="2024" name="Plant Biotechnol. J.">
        <title>Dendrobium thyrsiflorum genome and its molecular insights into genes involved in important horticultural traits.</title>
        <authorList>
            <person name="Chen B."/>
            <person name="Wang J.Y."/>
            <person name="Zheng P.J."/>
            <person name="Li K.L."/>
            <person name="Liang Y.M."/>
            <person name="Chen X.F."/>
            <person name="Zhang C."/>
            <person name="Zhao X."/>
            <person name="He X."/>
            <person name="Zhang G.Q."/>
            <person name="Liu Z.J."/>
            <person name="Xu Q."/>
        </authorList>
    </citation>
    <scope>NUCLEOTIDE SEQUENCE [LARGE SCALE GENOMIC DNA]</scope>
    <source>
        <strain evidence="1">GZMU011</strain>
    </source>
</reference>
<evidence type="ECO:0000313" key="1">
    <source>
        <dbReference type="EMBL" id="KAL0918435.1"/>
    </source>
</evidence>
<name>A0ABD0V0H5_DENTH</name>
<proteinExistence type="predicted"/>
<dbReference type="Proteomes" id="UP001552299">
    <property type="component" value="Unassembled WGS sequence"/>
</dbReference>
<dbReference type="EMBL" id="JANQDX010000009">
    <property type="protein sequence ID" value="KAL0918435.1"/>
    <property type="molecule type" value="Genomic_DNA"/>
</dbReference>
<gene>
    <name evidence="1" type="ORF">M5K25_010444</name>
</gene>
<protein>
    <submittedName>
        <fullName evidence="1">Uncharacterized protein</fullName>
    </submittedName>
</protein>